<accession>A0A4Y2TJ27</accession>
<dbReference type="Proteomes" id="UP000499080">
    <property type="component" value="Unassembled WGS sequence"/>
</dbReference>
<dbReference type="AlphaFoldDB" id="A0A4Y2TJ27"/>
<keyword evidence="3" id="KW-1185">Reference proteome</keyword>
<reference evidence="2 3" key="1">
    <citation type="journal article" date="2019" name="Sci. Rep.">
        <title>Orb-weaving spider Araneus ventricosus genome elucidates the spidroin gene catalogue.</title>
        <authorList>
            <person name="Kono N."/>
            <person name="Nakamura H."/>
            <person name="Ohtoshi R."/>
            <person name="Moran D.A.P."/>
            <person name="Shinohara A."/>
            <person name="Yoshida Y."/>
            <person name="Fujiwara M."/>
            <person name="Mori M."/>
            <person name="Tomita M."/>
            <person name="Arakawa K."/>
        </authorList>
    </citation>
    <scope>NUCLEOTIDE SEQUENCE [LARGE SCALE GENOMIC DNA]</scope>
</reference>
<evidence type="ECO:0000313" key="3">
    <source>
        <dbReference type="Proteomes" id="UP000499080"/>
    </source>
</evidence>
<dbReference type="EMBL" id="BGPR01029018">
    <property type="protein sequence ID" value="GBO00548.1"/>
    <property type="molecule type" value="Genomic_DNA"/>
</dbReference>
<protein>
    <submittedName>
        <fullName evidence="2">Uncharacterized protein</fullName>
    </submittedName>
</protein>
<sequence length="219" mass="24032">MRRSTVSPGNDPSSEMGPKIHTTITIPTTRSENPLTYTATPHICGVPKSQESPVLASGSIAATDSQELWPPHNSPHYERAHTPPPPILPVYYLYSGMGVKSHITISLATGMAKTCLVIRQLLIRELAVPYEGANFPPLVWCGCLGVEGVPVQVSSLTSEEGLKLRGQSQNCPRFAFKRNANIPKLKAEKTKPDMRMSRSAWVMYEVLYLLTAELVPCCM</sequence>
<evidence type="ECO:0000256" key="1">
    <source>
        <dbReference type="SAM" id="MobiDB-lite"/>
    </source>
</evidence>
<name>A0A4Y2TJ27_ARAVE</name>
<proteinExistence type="predicted"/>
<feature type="region of interest" description="Disordered" evidence="1">
    <location>
        <begin position="1"/>
        <end position="21"/>
    </location>
</feature>
<feature type="compositionally biased region" description="Polar residues" evidence="1">
    <location>
        <begin position="1"/>
        <end position="13"/>
    </location>
</feature>
<gene>
    <name evidence="2" type="ORF">AVEN_210135_1</name>
</gene>
<comment type="caution">
    <text evidence="2">The sequence shown here is derived from an EMBL/GenBank/DDBJ whole genome shotgun (WGS) entry which is preliminary data.</text>
</comment>
<organism evidence="2 3">
    <name type="scientific">Araneus ventricosus</name>
    <name type="common">Orbweaver spider</name>
    <name type="synonym">Epeira ventricosa</name>
    <dbReference type="NCBI Taxonomy" id="182803"/>
    <lineage>
        <taxon>Eukaryota</taxon>
        <taxon>Metazoa</taxon>
        <taxon>Ecdysozoa</taxon>
        <taxon>Arthropoda</taxon>
        <taxon>Chelicerata</taxon>
        <taxon>Arachnida</taxon>
        <taxon>Araneae</taxon>
        <taxon>Araneomorphae</taxon>
        <taxon>Entelegynae</taxon>
        <taxon>Araneoidea</taxon>
        <taxon>Araneidae</taxon>
        <taxon>Araneus</taxon>
    </lineage>
</organism>
<evidence type="ECO:0000313" key="2">
    <source>
        <dbReference type="EMBL" id="GBO00548.1"/>
    </source>
</evidence>